<dbReference type="AlphaFoldDB" id="A0A6N3DN58"/>
<dbReference type="SMART" id="SM00530">
    <property type="entry name" value="HTH_XRE"/>
    <property type="match status" value="1"/>
</dbReference>
<comment type="similarity">
    <text evidence="1">Belongs to the short-chain fatty acyl-CoA assimilation regulator (ScfR) family.</text>
</comment>
<dbReference type="InterPro" id="IPR052345">
    <property type="entry name" value="Rad_response_metalloprotease"/>
</dbReference>
<gene>
    <name evidence="3" type="ORF">FPLFYP42_01816</name>
</gene>
<reference evidence="3" key="1">
    <citation type="submission" date="2019-11" db="EMBL/GenBank/DDBJ databases">
        <authorList>
            <person name="Feng L."/>
        </authorList>
    </citation>
    <scope>NUCLEOTIDE SEQUENCE</scope>
    <source>
        <strain evidence="3">FplautiiLFYP42</strain>
    </source>
</reference>
<dbReference type="EMBL" id="CACRUB010000031">
    <property type="protein sequence ID" value="VYU28519.1"/>
    <property type="molecule type" value="Genomic_DNA"/>
</dbReference>
<accession>A0A6N3DN58</accession>
<dbReference type="InterPro" id="IPR001387">
    <property type="entry name" value="Cro/C1-type_HTH"/>
</dbReference>
<dbReference type="InterPro" id="IPR010359">
    <property type="entry name" value="IrrE_HExxH"/>
</dbReference>
<dbReference type="InterPro" id="IPR010982">
    <property type="entry name" value="Lambda_DNA-bd_dom_sf"/>
</dbReference>
<dbReference type="PANTHER" id="PTHR43236">
    <property type="entry name" value="ANTITOXIN HIGA1"/>
    <property type="match status" value="1"/>
</dbReference>
<dbReference type="Gene3D" id="1.10.260.40">
    <property type="entry name" value="lambda repressor-like DNA-binding domains"/>
    <property type="match status" value="1"/>
</dbReference>
<evidence type="ECO:0000259" key="2">
    <source>
        <dbReference type="PROSITE" id="PS50943"/>
    </source>
</evidence>
<proteinExistence type="inferred from homology"/>
<feature type="domain" description="HTH cro/C1-type" evidence="2">
    <location>
        <begin position="6"/>
        <end position="60"/>
    </location>
</feature>
<dbReference type="PROSITE" id="PS50943">
    <property type="entry name" value="HTH_CROC1"/>
    <property type="match status" value="1"/>
</dbReference>
<dbReference type="RefSeq" id="WP_156621532.1">
    <property type="nucleotide sequence ID" value="NZ_BAABXT010000001.1"/>
</dbReference>
<protein>
    <submittedName>
        <fullName evidence="3">Anaerobic benzoate catabolism transcriptional regulator</fullName>
    </submittedName>
</protein>
<dbReference type="SUPFAM" id="SSF47413">
    <property type="entry name" value="lambda repressor-like DNA-binding domains"/>
    <property type="match status" value="1"/>
</dbReference>
<dbReference type="PANTHER" id="PTHR43236:SF1">
    <property type="entry name" value="BLL7220 PROTEIN"/>
    <property type="match status" value="1"/>
</dbReference>
<organism evidence="3">
    <name type="scientific">Flavonifractor plautii</name>
    <name type="common">Fusobacterium plautii</name>
    <dbReference type="NCBI Taxonomy" id="292800"/>
    <lineage>
        <taxon>Bacteria</taxon>
        <taxon>Bacillati</taxon>
        <taxon>Bacillota</taxon>
        <taxon>Clostridia</taxon>
        <taxon>Eubacteriales</taxon>
        <taxon>Oscillospiraceae</taxon>
        <taxon>Flavonifractor</taxon>
    </lineage>
</organism>
<dbReference type="Pfam" id="PF06114">
    <property type="entry name" value="Peptidase_M78"/>
    <property type="match status" value="1"/>
</dbReference>
<name>A0A6N3DN58_FLAPL</name>
<dbReference type="CDD" id="cd00093">
    <property type="entry name" value="HTH_XRE"/>
    <property type="match status" value="1"/>
</dbReference>
<dbReference type="Gene3D" id="1.10.10.2910">
    <property type="match status" value="1"/>
</dbReference>
<evidence type="ECO:0000256" key="1">
    <source>
        <dbReference type="ARBA" id="ARBA00007227"/>
    </source>
</evidence>
<evidence type="ECO:0000313" key="3">
    <source>
        <dbReference type="EMBL" id="VYU28519.1"/>
    </source>
</evidence>
<sequence>MFSKNLRYYRLKNSMSRAELAKQSGLTPMAITNYENGTRNPSMEVLKSLANVLGVKISDFLAVRNENIVFSHGEFRKVSTMSQAKQDYVREVVEEYFGRFYTAVELLGGEVLPDPPECHALPITGDVEEDARAMRRHLGIAEEGPIKDLITILENKGILVYVCEIESSKFSGMNGLVNDRPYIIVNGSMTPERNRSTIAHELAHLFFDWPDDLEEKEIEDTATAISGAFLFPKADAIRELGVHRGRVTKDMTLVCREYGISMLLLVMRAQLIGIITKEAYKSFYIQASKIGWRTNEPSRIEKERPELFEQLVFRAVSEGEISIQRGAELLQMPYAEVVSHCCFNEG</sequence>
<dbReference type="Pfam" id="PF01381">
    <property type="entry name" value="HTH_3"/>
    <property type="match status" value="1"/>
</dbReference>
<dbReference type="GO" id="GO:0003677">
    <property type="term" value="F:DNA binding"/>
    <property type="evidence" value="ECO:0007669"/>
    <property type="project" value="InterPro"/>
</dbReference>